<dbReference type="AlphaFoldDB" id="A0A699K0P7"/>
<reference evidence="2" key="1">
    <citation type="journal article" date="2019" name="Sci. Rep.">
        <title>Draft genome of Tanacetum cinerariifolium, the natural source of mosquito coil.</title>
        <authorList>
            <person name="Yamashiro T."/>
            <person name="Shiraishi A."/>
            <person name="Satake H."/>
            <person name="Nakayama K."/>
        </authorList>
    </citation>
    <scope>NUCLEOTIDE SEQUENCE</scope>
</reference>
<feature type="chain" id="PRO_5025584438" evidence="1">
    <location>
        <begin position="25"/>
        <end position="306"/>
    </location>
</feature>
<keyword evidence="1" id="KW-0732">Signal</keyword>
<organism evidence="2">
    <name type="scientific">Tanacetum cinerariifolium</name>
    <name type="common">Dalmatian daisy</name>
    <name type="synonym">Chrysanthemum cinerariifolium</name>
    <dbReference type="NCBI Taxonomy" id="118510"/>
    <lineage>
        <taxon>Eukaryota</taxon>
        <taxon>Viridiplantae</taxon>
        <taxon>Streptophyta</taxon>
        <taxon>Embryophyta</taxon>
        <taxon>Tracheophyta</taxon>
        <taxon>Spermatophyta</taxon>
        <taxon>Magnoliopsida</taxon>
        <taxon>eudicotyledons</taxon>
        <taxon>Gunneridae</taxon>
        <taxon>Pentapetalae</taxon>
        <taxon>asterids</taxon>
        <taxon>campanulids</taxon>
        <taxon>Asterales</taxon>
        <taxon>Asteraceae</taxon>
        <taxon>Asteroideae</taxon>
        <taxon>Anthemideae</taxon>
        <taxon>Anthemidinae</taxon>
        <taxon>Tanacetum</taxon>
    </lineage>
</organism>
<comment type="caution">
    <text evidence="2">The sequence shown here is derived from an EMBL/GenBank/DDBJ whole genome shotgun (WGS) entry which is preliminary data.</text>
</comment>
<evidence type="ECO:0000313" key="2">
    <source>
        <dbReference type="EMBL" id="GFA68295.1"/>
    </source>
</evidence>
<evidence type="ECO:0000256" key="1">
    <source>
        <dbReference type="SAM" id="SignalP"/>
    </source>
</evidence>
<accession>A0A699K0P7</accession>
<proteinExistence type="predicted"/>
<protein>
    <submittedName>
        <fullName evidence="2">Uncharacterized protein</fullName>
    </submittedName>
</protein>
<gene>
    <name evidence="2" type="ORF">Tci_640267</name>
</gene>
<feature type="signal peptide" evidence="1">
    <location>
        <begin position="1"/>
        <end position="24"/>
    </location>
</feature>
<sequence>MLRGRIKSTLPLKILLLILGGTDFINNANKQENPEESEHSIDSNIEFIGSSIPHHLEPLAEVQRKLVKASSTVRPVPNAPILVPYTINGKLLYLTEEHIQAHMDRQDQIRKAEEEARLFVINKPEVIKVVREDAKKLRIHLKEAITTKVGEKFKKARDAKHEVLKKQHADKVKISLELKKHKYDNYMWTISSKLKLKLITDVKIHPKTKPVVIIVFRGINNRNFDVHNPFAFSAFSISELDEMRWNDIQKVGIDALVSYLVSASMVQSPKNTRFNMKLKKLITEHPNQEKLKSKKVKLEALRYEMD</sequence>
<dbReference type="EMBL" id="BKCJ010468162">
    <property type="protein sequence ID" value="GFA68295.1"/>
    <property type="molecule type" value="Genomic_DNA"/>
</dbReference>
<name>A0A699K0P7_TANCI</name>